<keyword evidence="3" id="KW-1185">Reference proteome</keyword>
<evidence type="ECO:0000313" key="3">
    <source>
        <dbReference type="Proteomes" id="UP000480303"/>
    </source>
</evidence>
<dbReference type="InterPro" id="IPR007421">
    <property type="entry name" value="Schlafen_AlbA_2_dom"/>
</dbReference>
<proteinExistence type="predicted"/>
<organism evidence="2 3">
    <name type="scientific">Pseudolactococcus hodotermopsidis</name>
    <dbReference type="NCBI Taxonomy" id="2709157"/>
    <lineage>
        <taxon>Bacteria</taxon>
        <taxon>Bacillati</taxon>
        <taxon>Bacillota</taxon>
        <taxon>Bacilli</taxon>
        <taxon>Lactobacillales</taxon>
        <taxon>Streptococcaceae</taxon>
        <taxon>Pseudolactococcus</taxon>
    </lineage>
</organism>
<evidence type="ECO:0000259" key="1">
    <source>
        <dbReference type="Pfam" id="PF04326"/>
    </source>
</evidence>
<dbReference type="Gene3D" id="3.30.950.30">
    <property type="entry name" value="Schlafen, AAA domain"/>
    <property type="match status" value="1"/>
</dbReference>
<comment type="caution">
    <text evidence="2">The sequence shown here is derived from an EMBL/GenBank/DDBJ whole genome shotgun (WGS) entry which is preliminary data.</text>
</comment>
<sequence length="100" mass="11285">MVAFLNYSEGGEIYVGIDDKHKKIVGVEKLDLVQRQITDKIKNNMQPHILGLFDIIIEKIDDIEVIKVIVSSGIEKPYYLRRKGMSPEGSLSVWAVPTSI</sequence>
<dbReference type="Proteomes" id="UP000480303">
    <property type="component" value="Unassembled WGS sequence"/>
</dbReference>
<name>A0A6A0BD23_9LACT</name>
<feature type="domain" description="Schlafen AlbA-2" evidence="1">
    <location>
        <begin position="2"/>
        <end position="84"/>
    </location>
</feature>
<dbReference type="Pfam" id="PF04326">
    <property type="entry name" value="SLFN_AlbA_2"/>
    <property type="match status" value="1"/>
</dbReference>
<dbReference type="AlphaFoldDB" id="A0A6A0BD23"/>
<dbReference type="EMBL" id="BLLI01000077">
    <property type="protein sequence ID" value="GFH43330.1"/>
    <property type="molecule type" value="Genomic_DNA"/>
</dbReference>
<gene>
    <name evidence="2" type="ORF">Hs30E_18810</name>
</gene>
<protein>
    <recommendedName>
        <fullName evidence="1">Schlafen AlbA-2 domain-containing protein</fullName>
    </recommendedName>
</protein>
<reference evidence="2 3" key="1">
    <citation type="submission" date="2020-02" db="EMBL/GenBank/DDBJ databases">
        <title>Draft genome sequence of Lactococcus sp. Hs30E4-3.</title>
        <authorList>
            <person name="Noda S."/>
            <person name="Yuki M."/>
            <person name="Ohkuma M."/>
        </authorList>
    </citation>
    <scope>NUCLEOTIDE SEQUENCE [LARGE SCALE GENOMIC DNA]</scope>
    <source>
        <strain evidence="2 3">Hs30E4-3</strain>
    </source>
</reference>
<accession>A0A6A0BD23</accession>
<evidence type="ECO:0000313" key="2">
    <source>
        <dbReference type="EMBL" id="GFH43330.1"/>
    </source>
</evidence>
<dbReference type="InterPro" id="IPR038461">
    <property type="entry name" value="Schlafen_AlbA_2_dom_sf"/>
</dbReference>